<protein>
    <recommendedName>
        <fullName evidence="10">Homeobox domain-containing protein</fullName>
    </recommendedName>
</protein>
<dbReference type="EnsemblMetazoa" id="XM_030973092">
    <property type="protein sequence ID" value="XP_030828952"/>
    <property type="gene ID" value="LOC577924"/>
</dbReference>
<keyword evidence="5 7" id="KW-0371">Homeobox</keyword>
<dbReference type="GO" id="GO:0005634">
    <property type="term" value="C:nucleus"/>
    <property type="evidence" value="ECO:0000318"/>
    <property type="project" value="GO_Central"/>
</dbReference>
<dbReference type="SMART" id="SM00389">
    <property type="entry name" value="HOX"/>
    <property type="match status" value="1"/>
</dbReference>
<dbReference type="InterPro" id="IPR017970">
    <property type="entry name" value="Homeobox_CS"/>
</dbReference>
<feature type="compositionally biased region" description="Basic and acidic residues" evidence="9">
    <location>
        <begin position="186"/>
        <end position="198"/>
    </location>
</feature>
<feature type="domain" description="Homeobox" evidence="10">
    <location>
        <begin position="216"/>
        <end position="276"/>
    </location>
</feature>
<organism evidence="11 12">
    <name type="scientific">Strongylocentrotus purpuratus</name>
    <name type="common">Purple sea urchin</name>
    <dbReference type="NCBI Taxonomy" id="7668"/>
    <lineage>
        <taxon>Eukaryota</taxon>
        <taxon>Metazoa</taxon>
        <taxon>Echinodermata</taxon>
        <taxon>Eleutherozoa</taxon>
        <taxon>Echinozoa</taxon>
        <taxon>Echinoidea</taxon>
        <taxon>Euechinoidea</taxon>
        <taxon>Echinacea</taxon>
        <taxon>Camarodonta</taxon>
        <taxon>Echinidea</taxon>
        <taxon>Strongylocentrotidae</taxon>
        <taxon>Strongylocentrotus</taxon>
    </lineage>
</organism>
<dbReference type="InterPro" id="IPR046333">
    <property type="entry name" value="HXA10/ABDB-like"/>
</dbReference>
<keyword evidence="12" id="KW-1185">Reference proteome</keyword>
<dbReference type="PROSITE" id="PS00027">
    <property type="entry name" value="HOMEOBOX_1"/>
    <property type="match status" value="1"/>
</dbReference>
<keyword evidence="4 7" id="KW-0238">DNA-binding</keyword>
<dbReference type="Gene3D" id="1.10.10.60">
    <property type="entry name" value="Homeodomain-like"/>
    <property type="match status" value="1"/>
</dbReference>
<sequence length="365" mass="39568">MGIGERYFEGEIGLFCEFRRMEGLQAPRAFPHNIGTFYDTVANGHNNGYNLSHDGSYVGLMSRFSYHSSTNCLRGYPSPAGGGGGGGGGGGVDAESSSAGCCSSTAAITPTNCANNGGHSWTSPPPNHGDKPAGHFPFFYQEVYTPGVHHSPPTSLGHHVLSTHGKHGYSSGSANPHPACGNGDDDPSRPESDSDHSVSHQAVSASYTWMAPPSNVRTRKKRKPYTKFQTFELEKEFLYNMYLTRDRRSHISRALSLTERQVKIWFQNRRMKLKKMRAREENERKNHSHHPAGQHHPQHHHHLESKGGDHCSIGGGGATELIHKPSAIHHAYVGGGGGGGGTHESNPLAELQQHGVLQHHGVSSI</sequence>
<dbReference type="InterPro" id="IPR020479">
    <property type="entry name" value="HD_metazoa"/>
</dbReference>
<comment type="similarity">
    <text evidence="2">Belongs to the Abd-B homeobox family.</text>
</comment>
<name>A0A7M7MZP1_STRPU</name>
<evidence type="ECO:0000256" key="7">
    <source>
        <dbReference type="PROSITE-ProRule" id="PRU00108"/>
    </source>
</evidence>
<dbReference type="GO" id="GO:0009880">
    <property type="term" value="P:embryonic pattern specification"/>
    <property type="evidence" value="ECO:0000318"/>
    <property type="project" value="GO_Central"/>
</dbReference>
<dbReference type="PRINTS" id="PR00024">
    <property type="entry name" value="HOMEOBOX"/>
</dbReference>
<keyword evidence="3" id="KW-0217">Developmental protein</keyword>
<dbReference type="SUPFAM" id="SSF46689">
    <property type="entry name" value="Homeodomain-like"/>
    <property type="match status" value="1"/>
</dbReference>
<dbReference type="GO" id="GO:0048565">
    <property type="term" value="P:digestive tract development"/>
    <property type="evidence" value="ECO:0000318"/>
    <property type="project" value="GO_Central"/>
</dbReference>
<keyword evidence="6 7" id="KW-0539">Nucleus</keyword>
<dbReference type="InParanoid" id="A0A7M7MZP1"/>
<dbReference type="FunFam" id="1.10.10.60:FF:000166">
    <property type="entry name" value="homeobox protein Hox-C11"/>
    <property type="match status" value="1"/>
</dbReference>
<evidence type="ECO:0000256" key="6">
    <source>
        <dbReference type="ARBA" id="ARBA00023242"/>
    </source>
</evidence>
<dbReference type="CDD" id="cd00086">
    <property type="entry name" value="homeodomain"/>
    <property type="match status" value="1"/>
</dbReference>
<reference evidence="12" key="1">
    <citation type="submission" date="2015-02" db="EMBL/GenBank/DDBJ databases">
        <title>Genome sequencing for Strongylocentrotus purpuratus.</title>
        <authorList>
            <person name="Murali S."/>
            <person name="Liu Y."/>
            <person name="Vee V."/>
            <person name="English A."/>
            <person name="Wang M."/>
            <person name="Skinner E."/>
            <person name="Han Y."/>
            <person name="Muzny D.M."/>
            <person name="Worley K.C."/>
            <person name="Gibbs R.A."/>
        </authorList>
    </citation>
    <scope>NUCLEOTIDE SEQUENCE</scope>
</reference>
<feature type="region of interest" description="Disordered" evidence="9">
    <location>
        <begin position="150"/>
        <end position="222"/>
    </location>
</feature>
<dbReference type="Proteomes" id="UP000007110">
    <property type="component" value="Unassembled WGS sequence"/>
</dbReference>
<evidence type="ECO:0000313" key="12">
    <source>
        <dbReference type="Proteomes" id="UP000007110"/>
    </source>
</evidence>
<evidence type="ECO:0000256" key="8">
    <source>
        <dbReference type="RuleBase" id="RU000682"/>
    </source>
</evidence>
<reference evidence="11" key="2">
    <citation type="submission" date="2021-01" db="UniProtKB">
        <authorList>
            <consortium name="EnsemblMetazoa"/>
        </authorList>
    </citation>
    <scope>IDENTIFICATION</scope>
</reference>
<dbReference type="OMA" id="SASYTWM"/>
<dbReference type="GO" id="GO:0006357">
    <property type="term" value="P:regulation of transcription by RNA polymerase II"/>
    <property type="evidence" value="ECO:0000318"/>
    <property type="project" value="GO_Central"/>
</dbReference>
<accession>A0A7M7MZP1</accession>
<proteinExistence type="inferred from homology"/>
<feature type="region of interest" description="Disordered" evidence="9">
    <location>
        <begin position="277"/>
        <end position="318"/>
    </location>
</feature>
<feature type="compositionally biased region" description="Basic residues" evidence="9">
    <location>
        <begin position="286"/>
        <end position="303"/>
    </location>
</feature>
<evidence type="ECO:0000256" key="5">
    <source>
        <dbReference type="ARBA" id="ARBA00023155"/>
    </source>
</evidence>
<dbReference type="PANTHER" id="PTHR45874:SF4">
    <property type="entry name" value="HOMEOBOX PROTEIN ABDOMINAL-B"/>
    <property type="match status" value="1"/>
</dbReference>
<evidence type="ECO:0000256" key="4">
    <source>
        <dbReference type="ARBA" id="ARBA00023125"/>
    </source>
</evidence>
<dbReference type="PANTHER" id="PTHR45874">
    <property type="entry name" value="HOMEOBOX PROTEIN ABDOMINAL-B"/>
    <property type="match status" value="1"/>
</dbReference>
<evidence type="ECO:0000259" key="10">
    <source>
        <dbReference type="PROSITE" id="PS50071"/>
    </source>
</evidence>
<dbReference type="InterPro" id="IPR009057">
    <property type="entry name" value="Homeodomain-like_sf"/>
</dbReference>
<dbReference type="GO" id="GO:0003700">
    <property type="term" value="F:DNA-binding transcription factor activity"/>
    <property type="evidence" value="ECO:0000318"/>
    <property type="project" value="GO_Central"/>
</dbReference>
<dbReference type="GeneID" id="577924"/>
<dbReference type="OrthoDB" id="6159439at2759"/>
<dbReference type="AlphaFoldDB" id="A0A7M7MZP1"/>
<evidence type="ECO:0000313" key="11">
    <source>
        <dbReference type="EnsemblMetazoa" id="XP_030828952"/>
    </source>
</evidence>
<dbReference type="Pfam" id="PF00046">
    <property type="entry name" value="Homeodomain"/>
    <property type="match status" value="1"/>
</dbReference>
<comment type="subcellular location">
    <subcellularLocation>
        <location evidence="1 7 8">Nucleus</location>
    </subcellularLocation>
</comment>
<dbReference type="GO" id="GO:0000977">
    <property type="term" value="F:RNA polymerase II transcription regulatory region sequence-specific DNA binding"/>
    <property type="evidence" value="ECO:0000318"/>
    <property type="project" value="GO_Central"/>
</dbReference>
<dbReference type="InterPro" id="IPR001356">
    <property type="entry name" value="HD"/>
</dbReference>
<evidence type="ECO:0000256" key="2">
    <source>
        <dbReference type="ARBA" id="ARBA00006317"/>
    </source>
</evidence>
<dbReference type="GO" id="GO:0000981">
    <property type="term" value="F:DNA-binding transcription factor activity, RNA polymerase II-specific"/>
    <property type="evidence" value="ECO:0007669"/>
    <property type="project" value="InterPro"/>
</dbReference>
<evidence type="ECO:0000256" key="9">
    <source>
        <dbReference type="SAM" id="MobiDB-lite"/>
    </source>
</evidence>
<feature type="DNA-binding region" description="Homeobox" evidence="7">
    <location>
        <begin position="218"/>
        <end position="277"/>
    </location>
</feature>
<evidence type="ECO:0000256" key="1">
    <source>
        <dbReference type="ARBA" id="ARBA00004123"/>
    </source>
</evidence>
<dbReference type="PROSITE" id="PS50071">
    <property type="entry name" value="HOMEOBOX_2"/>
    <property type="match status" value="1"/>
</dbReference>
<dbReference type="RefSeq" id="XP_030828952.1">
    <property type="nucleotide sequence ID" value="XM_030973092.1"/>
</dbReference>
<dbReference type="KEGG" id="spu:577924"/>
<dbReference type="GO" id="GO:0030154">
    <property type="term" value="P:cell differentiation"/>
    <property type="evidence" value="ECO:0000318"/>
    <property type="project" value="GO_Central"/>
</dbReference>
<evidence type="ECO:0000256" key="3">
    <source>
        <dbReference type="ARBA" id="ARBA00022473"/>
    </source>
</evidence>
<dbReference type="GO" id="GO:0009948">
    <property type="term" value="P:anterior/posterior axis specification"/>
    <property type="evidence" value="ECO:0000318"/>
    <property type="project" value="GO_Central"/>
</dbReference>